<dbReference type="AlphaFoldDB" id="A0A9P0H5A2"/>
<keyword evidence="2" id="KW-1185">Reference proteome</keyword>
<dbReference type="EMBL" id="OV725079">
    <property type="protein sequence ID" value="CAH1395692.1"/>
    <property type="molecule type" value="Genomic_DNA"/>
</dbReference>
<protein>
    <submittedName>
        <fullName evidence="1">Uncharacterized protein</fullName>
    </submittedName>
</protein>
<gene>
    <name evidence="1" type="ORF">NEZAVI_LOCUS5923</name>
</gene>
<evidence type="ECO:0000313" key="2">
    <source>
        <dbReference type="Proteomes" id="UP001152798"/>
    </source>
</evidence>
<reference evidence="1" key="1">
    <citation type="submission" date="2022-01" db="EMBL/GenBank/DDBJ databases">
        <authorList>
            <person name="King R."/>
        </authorList>
    </citation>
    <scope>NUCLEOTIDE SEQUENCE</scope>
</reference>
<proteinExistence type="predicted"/>
<sequence length="216" mass="23673">MIGFKARRQELRIGTSDIPLSKTRGSNVTTLQTVPVSEYGLNQGHGVLLEGVTYPPNLKSMMAQSLGPMTSVIMLSRSAGGIYSNKWEEAVTRDFMNFPDISQCVALIKGNSPSASRQLFRVMADILLITGSRCANRMFFPGFCLISALLHTDTIASVLNADENNGVLSTITVTASEIKWEEELSFSGTMGFEIYQKVADCTWSLNTPSTCNDPEW</sequence>
<dbReference type="Proteomes" id="UP001152798">
    <property type="component" value="Chromosome 3"/>
</dbReference>
<evidence type="ECO:0000313" key="1">
    <source>
        <dbReference type="EMBL" id="CAH1395692.1"/>
    </source>
</evidence>
<accession>A0A9P0H5A2</accession>
<dbReference type="OrthoDB" id="6776482at2759"/>
<name>A0A9P0H5A2_NEZVI</name>
<organism evidence="1 2">
    <name type="scientific">Nezara viridula</name>
    <name type="common">Southern green stink bug</name>
    <name type="synonym">Cimex viridulus</name>
    <dbReference type="NCBI Taxonomy" id="85310"/>
    <lineage>
        <taxon>Eukaryota</taxon>
        <taxon>Metazoa</taxon>
        <taxon>Ecdysozoa</taxon>
        <taxon>Arthropoda</taxon>
        <taxon>Hexapoda</taxon>
        <taxon>Insecta</taxon>
        <taxon>Pterygota</taxon>
        <taxon>Neoptera</taxon>
        <taxon>Paraneoptera</taxon>
        <taxon>Hemiptera</taxon>
        <taxon>Heteroptera</taxon>
        <taxon>Panheteroptera</taxon>
        <taxon>Pentatomomorpha</taxon>
        <taxon>Pentatomoidea</taxon>
        <taxon>Pentatomidae</taxon>
        <taxon>Pentatominae</taxon>
        <taxon>Nezara</taxon>
    </lineage>
</organism>